<accession>A0AAD7BNM5</accession>
<organism evidence="1 2">
    <name type="scientific">Roridomyces roridus</name>
    <dbReference type="NCBI Taxonomy" id="1738132"/>
    <lineage>
        <taxon>Eukaryota</taxon>
        <taxon>Fungi</taxon>
        <taxon>Dikarya</taxon>
        <taxon>Basidiomycota</taxon>
        <taxon>Agaricomycotina</taxon>
        <taxon>Agaricomycetes</taxon>
        <taxon>Agaricomycetidae</taxon>
        <taxon>Agaricales</taxon>
        <taxon>Marasmiineae</taxon>
        <taxon>Mycenaceae</taxon>
        <taxon>Roridomyces</taxon>
    </lineage>
</organism>
<dbReference type="AlphaFoldDB" id="A0AAD7BNM5"/>
<proteinExistence type="predicted"/>
<keyword evidence="2" id="KW-1185">Reference proteome</keyword>
<dbReference type="EMBL" id="JARKIF010000012">
    <property type="protein sequence ID" value="KAJ7625824.1"/>
    <property type="molecule type" value="Genomic_DNA"/>
</dbReference>
<protein>
    <submittedName>
        <fullName evidence="1">Uncharacterized protein</fullName>
    </submittedName>
</protein>
<gene>
    <name evidence="1" type="ORF">FB45DRAFT_750098</name>
</gene>
<sequence>MALVGAADNTDCTGTGMRWYIDLVGETPCETYENLRQICDSQFTVDKLDVNTPPDYCDDQVSSCCCNTIAFSLSMLHMSQVCQQNISTTTGYDAGVGAYQLYLNGSATSTRSCPNPLTRSLPTDIQSAVCNEKLKINDDIYKISWDDGSCAYTRDLIIKDNIAANNNSFTKCSTINVTSSTSASG</sequence>
<comment type="caution">
    <text evidence="1">The sequence shown here is derived from an EMBL/GenBank/DDBJ whole genome shotgun (WGS) entry which is preliminary data.</text>
</comment>
<dbReference type="Proteomes" id="UP001221142">
    <property type="component" value="Unassembled WGS sequence"/>
</dbReference>
<reference evidence="1" key="1">
    <citation type="submission" date="2023-03" db="EMBL/GenBank/DDBJ databases">
        <title>Massive genome expansion in bonnet fungi (Mycena s.s.) driven by repeated elements and novel gene families across ecological guilds.</title>
        <authorList>
            <consortium name="Lawrence Berkeley National Laboratory"/>
            <person name="Harder C.B."/>
            <person name="Miyauchi S."/>
            <person name="Viragh M."/>
            <person name="Kuo A."/>
            <person name="Thoen E."/>
            <person name="Andreopoulos B."/>
            <person name="Lu D."/>
            <person name="Skrede I."/>
            <person name="Drula E."/>
            <person name="Henrissat B."/>
            <person name="Morin E."/>
            <person name="Kohler A."/>
            <person name="Barry K."/>
            <person name="LaButti K."/>
            <person name="Morin E."/>
            <person name="Salamov A."/>
            <person name="Lipzen A."/>
            <person name="Mereny Z."/>
            <person name="Hegedus B."/>
            <person name="Baldrian P."/>
            <person name="Stursova M."/>
            <person name="Weitz H."/>
            <person name="Taylor A."/>
            <person name="Grigoriev I.V."/>
            <person name="Nagy L.G."/>
            <person name="Martin F."/>
            <person name="Kauserud H."/>
        </authorList>
    </citation>
    <scope>NUCLEOTIDE SEQUENCE</scope>
    <source>
        <strain evidence="1">9284</strain>
    </source>
</reference>
<evidence type="ECO:0000313" key="1">
    <source>
        <dbReference type="EMBL" id="KAJ7625824.1"/>
    </source>
</evidence>
<evidence type="ECO:0000313" key="2">
    <source>
        <dbReference type="Proteomes" id="UP001221142"/>
    </source>
</evidence>
<name>A0AAD7BNM5_9AGAR</name>